<comment type="similarity">
    <text evidence="2 7 8">Belongs to the NAPRTase family.</text>
</comment>
<evidence type="ECO:0000259" key="10">
    <source>
        <dbReference type="Pfam" id="PF17767"/>
    </source>
</evidence>
<dbReference type="GO" id="GO:0034355">
    <property type="term" value="P:NAD+ biosynthetic process via the salvage pathway"/>
    <property type="evidence" value="ECO:0007669"/>
    <property type="project" value="TreeGrafter"/>
</dbReference>
<evidence type="ECO:0000256" key="2">
    <source>
        <dbReference type="ARBA" id="ARBA00010897"/>
    </source>
</evidence>
<dbReference type="NCBIfam" id="TIGR01514">
    <property type="entry name" value="NAPRTase"/>
    <property type="match status" value="1"/>
</dbReference>
<comment type="PTM">
    <text evidence="7 8">Transiently phosphorylated on a His residue during the reaction cycle. Phosphorylation strongly increases the affinity for substrates and increases the rate of nicotinate D-ribonucleotide production. Dephosphorylation regenerates the low-affinity form of the enzyme, leading to product release.</text>
</comment>
<feature type="domain" description="Nicotinate phosphoribosyltransferase N-terminal" evidence="10">
    <location>
        <begin position="17"/>
        <end position="137"/>
    </location>
</feature>
<name>A0A7W7KQJ7_PSENT</name>
<dbReference type="EC" id="6.3.4.21" evidence="3 7"/>
<dbReference type="GO" id="GO:0004516">
    <property type="term" value="F:nicotinate phosphoribosyltransferase activity"/>
    <property type="evidence" value="ECO:0007669"/>
    <property type="project" value="UniProtKB-UniRule"/>
</dbReference>
<dbReference type="InterPro" id="IPR036068">
    <property type="entry name" value="Nicotinate_pribotase-like_C"/>
</dbReference>
<sequence length="416" mass="47447">MNGIYFKPDECVMKSLLDTDFYQITMGQAIQKLHSSAQVVFRVTVRTKGEDLRPLIKDLREQVDMYGQMRFREDELRFLFSHNRSYLKADYKDFLSIFQPQAKMVKISESNGQIDIRASGSWFFVQIWEIAILAMLSEIRNKAKYPDVTFDMVNERLYNKIDWLKQNADASELAEFKLSDFGTRRRLSYEAQHTVVDILRKDFPGVLTGTSNVHLARELNLNCIGTMAHQWIMGHQQAGGARVQDHQKVALENWARVYRGELGIALTDTISSDAFLRDFDLYFAKLFDGLRHDSGDPVAWAEKMIAHYEKLRIDPKTKTLIFSDGLDFKESLRIIRALKGRINMGFGIGTNLTCDVEGVTPLSVVMKMTSMDGQPVAKISDNPEKAMCEDEGFLNYLGQTFGVKLPTKATNKSEAA</sequence>
<protein>
    <recommendedName>
        <fullName evidence="3 7">Nicotinate phosphoribosyltransferase</fullName>
        <shortName evidence="7">NAPRTase</shortName>
        <ecNumber evidence="3 7">6.3.4.21</ecNumber>
    </recommendedName>
</protein>
<dbReference type="PANTHER" id="PTHR11098:SF1">
    <property type="entry name" value="NICOTINATE PHOSPHORIBOSYLTRANSFERASE"/>
    <property type="match status" value="1"/>
</dbReference>
<reference evidence="11 12" key="1">
    <citation type="submission" date="2020-08" db="EMBL/GenBank/DDBJ databases">
        <title>Functional genomics of gut bacteria from endangered species of beetles.</title>
        <authorList>
            <person name="Carlos-Shanley C."/>
        </authorList>
    </citation>
    <scope>NUCLEOTIDE SEQUENCE [LARGE SCALE GENOMIC DNA]</scope>
    <source>
        <strain evidence="11 12">S00179</strain>
    </source>
</reference>
<evidence type="ECO:0000256" key="8">
    <source>
        <dbReference type="RuleBase" id="RU003838"/>
    </source>
</evidence>
<dbReference type="InterPro" id="IPR041525">
    <property type="entry name" value="N/Namide_PRibTrfase"/>
</dbReference>
<accession>A0A7W7KQJ7</accession>
<dbReference type="InterPro" id="IPR040727">
    <property type="entry name" value="NAPRTase_N"/>
</dbReference>
<evidence type="ECO:0000256" key="7">
    <source>
        <dbReference type="HAMAP-Rule" id="MF_00570"/>
    </source>
</evidence>
<comment type="pathway">
    <text evidence="1 7 8">Cofactor biosynthesis; NAD(+) biosynthesis; nicotinate D-ribonucleotide from nicotinate: step 1/1.</text>
</comment>
<comment type="function">
    <text evidence="7 8">Catalyzes the synthesis of beta-nicotinate D-ribonucleotide from nicotinate and 5-phospho-D-ribose 1-phosphate at the expense of ATP.</text>
</comment>
<keyword evidence="11" id="KW-0328">Glycosyltransferase</keyword>
<dbReference type="GO" id="GO:0016757">
    <property type="term" value="F:glycosyltransferase activity"/>
    <property type="evidence" value="ECO:0007669"/>
    <property type="project" value="UniProtKB-KW"/>
</dbReference>
<dbReference type="AlphaFoldDB" id="A0A7W7KQJ7"/>
<comment type="catalytic activity">
    <reaction evidence="7 8">
        <text>5-phospho-alpha-D-ribose 1-diphosphate + nicotinate + ATP + H2O = nicotinate beta-D-ribonucleotide + ADP + phosphate + diphosphate</text>
        <dbReference type="Rhea" id="RHEA:36163"/>
        <dbReference type="ChEBI" id="CHEBI:15377"/>
        <dbReference type="ChEBI" id="CHEBI:30616"/>
        <dbReference type="ChEBI" id="CHEBI:32544"/>
        <dbReference type="ChEBI" id="CHEBI:33019"/>
        <dbReference type="ChEBI" id="CHEBI:43474"/>
        <dbReference type="ChEBI" id="CHEBI:57502"/>
        <dbReference type="ChEBI" id="CHEBI:58017"/>
        <dbReference type="ChEBI" id="CHEBI:456216"/>
        <dbReference type="EC" id="6.3.4.21"/>
    </reaction>
</comment>
<evidence type="ECO:0000256" key="4">
    <source>
        <dbReference type="ARBA" id="ARBA00022553"/>
    </source>
</evidence>
<dbReference type="PANTHER" id="PTHR11098">
    <property type="entry name" value="NICOTINATE PHOSPHORIBOSYLTRANSFERASE"/>
    <property type="match status" value="1"/>
</dbReference>
<dbReference type="Pfam" id="PF04095">
    <property type="entry name" value="NAPRTase"/>
    <property type="match status" value="1"/>
</dbReference>
<organism evidence="11 12">
    <name type="scientific">Pseudomonas nitroreducens</name>
    <dbReference type="NCBI Taxonomy" id="46680"/>
    <lineage>
        <taxon>Bacteria</taxon>
        <taxon>Pseudomonadati</taxon>
        <taxon>Pseudomonadota</taxon>
        <taxon>Gammaproteobacteria</taxon>
        <taxon>Pseudomonadales</taxon>
        <taxon>Pseudomonadaceae</taxon>
        <taxon>Pseudomonas</taxon>
    </lineage>
</organism>
<evidence type="ECO:0000256" key="5">
    <source>
        <dbReference type="ARBA" id="ARBA00022598"/>
    </source>
</evidence>
<dbReference type="NCBIfam" id="NF003704">
    <property type="entry name" value="PRK05321.1"/>
    <property type="match status" value="1"/>
</dbReference>
<feature type="domain" description="Nicotinate/nicotinamide phosphoribosyltransferase" evidence="9">
    <location>
        <begin position="176"/>
        <end position="403"/>
    </location>
</feature>
<dbReference type="Gene3D" id="3.20.140.10">
    <property type="entry name" value="nicotinate phosphoribosyltransferase"/>
    <property type="match status" value="1"/>
</dbReference>
<comment type="caution">
    <text evidence="11">The sequence shown here is derived from an EMBL/GenBank/DDBJ whole genome shotgun (WGS) entry which is preliminary data.</text>
</comment>
<dbReference type="EMBL" id="JACHLI010000032">
    <property type="protein sequence ID" value="MBB4866836.1"/>
    <property type="molecule type" value="Genomic_DNA"/>
</dbReference>
<dbReference type="HAMAP" id="MF_00570">
    <property type="entry name" value="NAPRTase"/>
    <property type="match status" value="1"/>
</dbReference>
<dbReference type="SUPFAM" id="SSF51690">
    <property type="entry name" value="Nicotinate/Quinolinate PRTase C-terminal domain-like"/>
    <property type="match status" value="1"/>
</dbReference>
<dbReference type="UniPathway" id="UPA00253">
    <property type="reaction ID" value="UER00457"/>
</dbReference>
<dbReference type="Proteomes" id="UP000566995">
    <property type="component" value="Unassembled WGS sequence"/>
</dbReference>
<dbReference type="InterPro" id="IPR006406">
    <property type="entry name" value="Nic_PRibTrfase"/>
</dbReference>
<evidence type="ECO:0000256" key="6">
    <source>
        <dbReference type="ARBA" id="ARBA00022642"/>
    </source>
</evidence>
<feature type="modified residue" description="Phosphohistidine; by autocatalysis" evidence="7">
    <location>
        <position position="229"/>
    </location>
</feature>
<keyword evidence="11" id="KW-0808">Transferase</keyword>
<keyword evidence="5 7" id="KW-0436">Ligase</keyword>
<dbReference type="GO" id="GO:0005829">
    <property type="term" value="C:cytosol"/>
    <property type="evidence" value="ECO:0007669"/>
    <property type="project" value="TreeGrafter"/>
</dbReference>
<evidence type="ECO:0000256" key="1">
    <source>
        <dbReference type="ARBA" id="ARBA00004952"/>
    </source>
</evidence>
<dbReference type="RefSeq" id="WP_184595731.1">
    <property type="nucleotide sequence ID" value="NZ_JACHLI010000032.1"/>
</dbReference>
<keyword evidence="4 7" id="KW-0597">Phosphoprotein</keyword>
<evidence type="ECO:0000259" key="9">
    <source>
        <dbReference type="Pfam" id="PF04095"/>
    </source>
</evidence>
<dbReference type="InterPro" id="IPR007229">
    <property type="entry name" value="Nic_PRibTrfase-Fam"/>
</dbReference>
<gene>
    <name evidence="7" type="primary">pncB</name>
    <name evidence="11" type="ORF">HNP46_005743</name>
</gene>
<dbReference type="Pfam" id="PF17767">
    <property type="entry name" value="NAPRTase_N"/>
    <property type="match status" value="1"/>
</dbReference>
<proteinExistence type="inferred from homology"/>
<dbReference type="SUPFAM" id="SSF54675">
    <property type="entry name" value="Nicotinate/Quinolinate PRTase N-terminal domain-like"/>
    <property type="match status" value="1"/>
</dbReference>
<evidence type="ECO:0000313" key="11">
    <source>
        <dbReference type="EMBL" id="MBB4866836.1"/>
    </source>
</evidence>
<keyword evidence="6 7" id="KW-0662">Pyridine nucleotide biosynthesis</keyword>
<evidence type="ECO:0000313" key="12">
    <source>
        <dbReference type="Proteomes" id="UP000566995"/>
    </source>
</evidence>
<evidence type="ECO:0000256" key="3">
    <source>
        <dbReference type="ARBA" id="ARBA00013236"/>
    </source>
</evidence>
<dbReference type="PIRSF" id="PIRSF000484">
    <property type="entry name" value="NAPRT"/>
    <property type="match status" value="1"/>
</dbReference>